<reference evidence="1" key="2">
    <citation type="journal article" date="2015" name="Fish Shellfish Immunol.">
        <title>Early steps in the European eel (Anguilla anguilla)-Vibrio vulnificus interaction in the gills: Role of the RtxA13 toxin.</title>
        <authorList>
            <person name="Callol A."/>
            <person name="Pajuelo D."/>
            <person name="Ebbesson L."/>
            <person name="Teles M."/>
            <person name="MacKenzie S."/>
            <person name="Amaro C."/>
        </authorList>
    </citation>
    <scope>NUCLEOTIDE SEQUENCE</scope>
</reference>
<name>A0A0E9VUK0_ANGAN</name>
<protein>
    <submittedName>
        <fullName evidence="1">Uncharacterized protein</fullName>
    </submittedName>
</protein>
<organism evidence="1">
    <name type="scientific">Anguilla anguilla</name>
    <name type="common">European freshwater eel</name>
    <name type="synonym">Muraena anguilla</name>
    <dbReference type="NCBI Taxonomy" id="7936"/>
    <lineage>
        <taxon>Eukaryota</taxon>
        <taxon>Metazoa</taxon>
        <taxon>Chordata</taxon>
        <taxon>Craniata</taxon>
        <taxon>Vertebrata</taxon>
        <taxon>Euteleostomi</taxon>
        <taxon>Actinopterygii</taxon>
        <taxon>Neopterygii</taxon>
        <taxon>Teleostei</taxon>
        <taxon>Anguilliformes</taxon>
        <taxon>Anguillidae</taxon>
        <taxon>Anguilla</taxon>
    </lineage>
</organism>
<dbReference type="EMBL" id="GBXM01027634">
    <property type="protein sequence ID" value="JAH80943.1"/>
    <property type="molecule type" value="Transcribed_RNA"/>
</dbReference>
<dbReference type="AlphaFoldDB" id="A0A0E9VUK0"/>
<proteinExistence type="predicted"/>
<sequence>MGDGVTTSVLLNLSKFGRTHQFCLLSTHCLIMSELARTKLLR</sequence>
<evidence type="ECO:0000313" key="1">
    <source>
        <dbReference type="EMBL" id="JAH80943.1"/>
    </source>
</evidence>
<accession>A0A0E9VUK0</accession>
<reference evidence="1" key="1">
    <citation type="submission" date="2014-11" db="EMBL/GenBank/DDBJ databases">
        <authorList>
            <person name="Amaro Gonzalez C."/>
        </authorList>
    </citation>
    <scope>NUCLEOTIDE SEQUENCE</scope>
</reference>